<dbReference type="PROSITE" id="PS50157">
    <property type="entry name" value="ZINC_FINGER_C2H2_2"/>
    <property type="match status" value="3"/>
</dbReference>
<dbReference type="FunFam" id="3.30.160.60:FF:000007">
    <property type="entry name" value="Basic krueppel-like factor 3"/>
    <property type="match status" value="1"/>
</dbReference>
<evidence type="ECO:0000256" key="3">
    <source>
        <dbReference type="ARBA" id="ARBA00022833"/>
    </source>
</evidence>
<feature type="domain" description="C2H2-type" evidence="6">
    <location>
        <begin position="229"/>
        <end position="258"/>
    </location>
</feature>
<dbReference type="InterPro" id="IPR036236">
    <property type="entry name" value="Znf_C2H2_sf"/>
</dbReference>
<dbReference type="GO" id="GO:0000981">
    <property type="term" value="F:DNA-binding transcription factor activity, RNA polymerase II-specific"/>
    <property type="evidence" value="ECO:0007669"/>
    <property type="project" value="TreeGrafter"/>
</dbReference>
<feature type="domain" description="C2H2-type" evidence="6">
    <location>
        <begin position="199"/>
        <end position="228"/>
    </location>
</feature>
<evidence type="ECO:0000313" key="7">
    <source>
        <dbReference type="EMBL" id="KAH0566809.1"/>
    </source>
</evidence>
<dbReference type="Gene3D" id="3.30.160.60">
    <property type="entry name" value="Classic Zinc Finger"/>
    <property type="match status" value="3"/>
</dbReference>
<evidence type="ECO:0000256" key="2">
    <source>
        <dbReference type="ARBA" id="ARBA00022771"/>
    </source>
</evidence>
<gene>
    <name evidence="7" type="ORF">KQX54_004467</name>
</gene>
<protein>
    <recommendedName>
        <fullName evidence="6">C2H2-type domain-containing protein</fullName>
    </recommendedName>
</protein>
<sequence>MSGVLSSKKRTTYNNQEEKCEVMPPSMYYPQNMSMMTPVTPMTAGMSTSMSSFHSYPSTSYDTHHYQHEPIHATYQSPNLWSPEYYSGYSTFSEPTPSTSYNLPSTLGPSTSTAATLWPTHQPDYSAVQPQLTAMQPMPAFRQSPTLSELSQNSYEQLSPQYWSSEEESKRKKKLTRCQCPSCIPDGNCKLDSDGKKLHTCHYPGCQKKYGKTSHLKAHHRWHTGERPFKCDWYGCGKCFTRSDELQRHFRTHTGDKRFFCQQCPKRFMRSDHLKKHIKTHENQKKKAKKQNKENKSSTVTQEVSQEQPIMGAAAAAAAAAGTNIPAQYYYQ</sequence>
<proteinExistence type="predicted"/>
<keyword evidence="3" id="KW-0862">Zinc</keyword>
<evidence type="ECO:0000256" key="4">
    <source>
        <dbReference type="PROSITE-ProRule" id="PRU00042"/>
    </source>
</evidence>
<dbReference type="AlphaFoldDB" id="A0AAV7IPK9"/>
<feature type="domain" description="C2H2-type" evidence="6">
    <location>
        <begin position="259"/>
        <end position="286"/>
    </location>
</feature>
<dbReference type="Pfam" id="PF00096">
    <property type="entry name" value="zf-C2H2"/>
    <property type="match status" value="2"/>
</dbReference>
<organism evidence="7 8">
    <name type="scientific">Cotesia glomerata</name>
    <name type="common">Lepidopteran parasitic wasp</name>
    <name type="synonym">Apanteles glomeratus</name>
    <dbReference type="NCBI Taxonomy" id="32391"/>
    <lineage>
        <taxon>Eukaryota</taxon>
        <taxon>Metazoa</taxon>
        <taxon>Ecdysozoa</taxon>
        <taxon>Arthropoda</taxon>
        <taxon>Hexapoda</taxon>
        <taxon>Insecta</taxon>
        <taxon>Pterygota</taxon>
        <taxon>Neoptera</taxon>
        <taxon>Endopterygota</taxon>
        <taxon>Hymenoptera</taxon>
        <taxon>Apocrita</taxon>
        <taxon>Ichneumonoidea</taxon>
        <taxon>Braconidae</taxon>
        <taxon>Microgastrinae</taxon>
        <taxon>Cotesia</taxon>
    </lineage>
</organism>
<reference evidence="7 8" key="1">
    <citation type="journal article" date="2021" name="J. Hered.">
        <title>A chromosome-level genome assembly of the parasitoid wasp, Cotesia glomerata (Hymenoptera: Braconidae).</title>
        <authorList>
            <person name="Pinto B.J."/>
            <person name="Weis J.J."/>
            <person name="Gamble T."/>
            <person name="Ode P.J."/>
            <person name="Paul R."/>
            <person name="Zaspel J.M."/>
        </authorList>
    </citation>
    <scope>NUCLEOTIDE SEQUENCE [LARGE SCALE GENOMIC DNA]</scope>
    <source>
        <strain evidence="7">CgM1</strain>
    </source>
</reference>
<evidence type="ECO:0000256" key="1">
    <source>
        <dbReference type="ARBA" id="ARBA00022723"/>
    </source>
</evidence>
<dbReference type="SMART" id="SM00355">
    <property type="entry name" value="ZnF_C2H2"/>
    <property type="match status" value="3"/>
</dbReference>
<evidence type="ECO:0000313" key="8">
    <source>
        <dbReference type="Proteomes" id="UP000826195"/>
    </source>
</evidence>
<feature type="compositionally biased region" description="Polar residues" evidence="5">
    <location>
        <begin position="297"/>
        <end position="306"/>
    </location>
</feature>
<feature type="region of interest" description="Disordered" evidence="5">
    <location>
        <begin position="279"/>
        <end position="306"/>
    </location>
</feature>
<evidence type="ECO:0000259" key="6">
    <source>
        <dbReference type="PROSITE" id="PS50157"/>
    </source>
</evidence>
<dbReference type="Proteomes" id="UP000826195">
    <property type="component" value="Unassembled WGS sequence"/>
</dbReference>
<keyword evidence="2 4" id="KW-0863">Zinc-finger</keyword>
<comment type="caution">
    <text evidence="7">The sequence shown here is derived from an EMBL/GenBank/DDBJ whole genome shotgun (WGS) entry which is preliminary data.</text>
</comment>
<dbReference type="GO" id="GO:0000978">
    <property type="term" value="F:RNA polymerase II cis-regulatory region sequence-specific DNA binding"/>
    <property type="evidence" value="ECO:0007669"/>
    <property type="project" value="TreeGrafter"/>
</dbReference>
<dbReference type="SUPFAM" id="SSF57667">
    <property type="entry name" value="beta-beta-alpha zinc fingers"/>
    <property type="match status" value="2"/>
</dbReference>
<dbReference type="InterPro" id="IPR013087">
    <property type="entry name" value="Znf_C2H2_type"/>
</dbReference>
<dbReference type="PANTHER" id="PTHR23235:SF165">
    <property type="entry name" value="TRANSCRIPTION FACTOR BTD"/>
    <property type="match status" value="1"/>
</dbReference>
<feature type="compositionally biased region" description="Basic and acidic residues" evidence="5">
    <location>
        <begin position="280"/>
        <end position="296"/>
    </location>
</feature>
<dbReference type="GO" id="GO:0008270">
    <property type="term" value="F:zinc ion binding"/>
    <property type="evidence" value="ECO:0007669"/>
    <property type="project" value="UniProtKB-KW"/>
</dbReference>
<keyword evidence="1" id="KW-0479">Metal-binding</keyword>
<name>A0AAV7IPK9_COTGL</name>
<dbReference type="PROSITE" id="PS00028">
    <property type="entry name" value="ZINC_FINGER_C2H2_1"/>
    <property type="match status" value="3"/>
</dbReference>
<dbReference type="EMBL" id="JAHXZJ010000001">
    <property type="protein sequence ID" value="KAH0566809.1"/>
    <property type="molecule type" value="Genomic_DNA"/>
</dbReference>
<dbReference type="PANTHER" id="PTHR23235">
    <property type="entry name" value="KRUEPPEL-LIKE TRANSCRIPTION FACTOR"/>
    <property type="match status" value="1"/>
</dbReference>
<keyword evidence="8" id="KW-1185">Reference proteome</keyword>
<accession>A0AAV7IPK9</accession>
<evidence type="ECO:0000256" key="5">
    <source>
        <dbReference type="SAM" id="MobiDB-lite"/>
    </source>
</evidence>